<dbReference type="OrthoDB" id="3065241at2759"/>
<keyword evidence="3" id="KW-1185">Reference proteome</keyword>
<reference evidence="2" key="1">
    <citation type="journal article" date="2019" name="Environ. Microbiol.">
        <title>Fungal ecological strategies reflected in gene transcription - a case study of two litter decomposers.</title>
        <authorList>
            <person name="Barbi F."/>
            <person name="Kohler A."/>
            <person name="Barry K."/>
            <person name="Baskaran P."/>
            <person name="Daum C."/>
            <person name="Fauchery L."/>
            <person name="Ihrmark K."/>
            <person name="Kuo A."/>
            <person name="LaButti K."/>
            <person name="Lipzen A."/>
            <person name="Morin E."/>
            <person name="Grigoriev I.V."/>
            <person name="Henrissat B."/>
            <person name="Lindahl B."/>
            <person name="Martin F."/>
        </authorList>
    </citation>
    <scope>NUCLEOTIDE SEQUENCE</scope>
    <source>
        <strain evidence="2">JB14</strain>
    </source>
</reference>
<feature type="region of interest" description="Disordered" evidence="1">
    <location>
        <begin position="210"/>
        <end position="266"/>
    </location>
</feature>
<feature type="compositionally biased region" description="Pro residues" evidence="1">
    <location>
        <begin position="582"/>
        <end position="593"/>
    </location>
</feature>
<feature type="region of interest" description="Disordered" evidence="1">
    <location>
        <begin position="391"/>
        <end position="438"/>
    </location>
</feature>
<feature type="compositionally biased region" description="Low complexity" evidence="1">
    <location>
        <begin position="210"/>
        <end position="234"/>
    </location>
</feature>
<protein>
    <submittedName>
        <fullName evidence="2">Uncharacterized protein</fullName>
    </submittedName>
</protein>
<sequence length="593" mass="61903">MAVVSTLHSPSLEKSNSEFLGSNSPTPSPTSYKPHPSEVASPKPRQRPAFLPLNESAETLSQQSPPPSALIQPSRSQKQVGELEAGRPRGQSASSRPTLRLHIANPTDPPPVQPSYVQEQAVRSTLEALQARAQTIPSLYPSSVAAANSTGSTSPSRRRGETFSDFSNPSSGGISGLIAHTSHQIGSRSASPLPIRITTANLNYAASAVNTAPNSSSTSNSSGSGSASSTTRSNPISNKRPYRASPLVGPQAMATQSSATGTASSVSTAPTFVFSDDYYSSSVSTPATQESASSDFSHFTSPRVPAGPRNRPLPVPPPPTMGTPISTLSTISTIPTKTVSPLSAPAPPSLPPHPALSNHAALGYGHSRSSSTDLNLNDPINAELAYRLEKRRGKQPIRGDTAPSSPTEDEVPYELRSEKWKGKQRMRDSTYDALNSSPHEQFVSPVITNANAALPQRNDTNSFRSSDDRELGLPPSLSGTLSNRPSRASIASSHSSTRSGAGGISEGGVSKWKGKGKEVLKTMSISSISSLEKESAGSIAKFGKGRGVRKSGSVSSFTNPNSLRSDSPVSFSNSPAMSPAAPSIPSPFIAPAP</sequence>
<evidence type="ECO:0000256" key="1">
    <source>
        <dbReference type="SAM" id="MobiDB-lite"/>
    </source>
</evidence>
<feature type="compositionally biased region" description="Polar residues" evidence="1">
    <location>
        <begin position="137"/>
        <end position="148"/>
    </location>
</feature>
<feature type="compositionally biased region" description="Low complexity" evidence="1">
    <location>
        <begin position="570"/>
        <end position="581"/>
    </location>
</feature>
<dbReference type="Proteomes" id="UP000799118">
    <property type="component" value="Unassembled WGS sequence"/>
</dbReference>
<feature type="compositionally biased region" description="Low complexity" evidence="1">
    <location>
        <begin position="472"/>
        <end position="499"/>
    </location>
</feature>
<proteinExistence type="predicted"/>
<feature type="compositionally biased region" description="Basic and acidic residues" evidence="1">
    <location>
        <begin position="413"/>
        <end position="430"/>
    </location>
</feature>
<name>A0A6A4I166_9AGAR</name>
<feature type="compositionally biased region" description="Polar residues" evidence="1">
    <location>
        <begin position="1"/>
        <end position="31"/>
    </location>
</feature>
<evidence type="ECO:0000313" key="2">
    <source>
        <dbReference type="EMBL" id="KAE9403733.1"/>
    </source>
</evidence>
<dbReference type="EMBL" id="ML769422">
    <property type="protein sequence ID" value="KAE9403733.1"/>
    <property type="molecule type" value="Genomic_DNA"/>
</dbReference>
<evidence type="ECO:0000313" key="3">
    <source>
        <dbReference type="Proteomes" id="UP000799118"/>
    </source>
</evidence>
<feature type="region of interest" description="Disordered" evidence="1">
    <location>
        <begin position="283"/>
        <end position="318"/>
    </location>
</feature>
<feature type="compositionally biased region" description="Low complexity" evidence="1">
    <location>
        <begin position="252"/>
        <end position="266"/>
    </location>
</feature>
<gene>
    <name evidence="2" type="ORF">BT96DRAFT_472407</name>
</gene>
<accession>A0A6A4I166</accession>
<feature type="region of interest" description="Disordered" evidence="1">
    <location>
        <begin position="1"/>
        <end position="119"/>
    </location>
</feature>
<feature type="region of interest" description="Disordered" evidence="1">
    <location>
        <begin position="451"/>
        <end position="593"/>
    </location>
</feature>
<feature type="region of interest" description="Disordered" evidence="1">
    <location>
        <begin position="137"/>
        <end position="169"/>
    </location>
</feature>
<organism evidence="2 3">
    <name type="scientific">Gymnopus androsaceus JB14</name>
    <dbReference type="NCBI Taxonomy" id="1447944"/>
    <lineage>
        <taxon>Eukaryota</taxon>
        <taxon>Fungi</taxon>
        <taxon>Dikarya</taxon>
        <taxon>Basidiomycota</taxon>
        <taxon>Agaricomycotina</taxon>
        <taxon>Agaricomycetes</taxon>
        <taxon>Agaricomycetidae</taxon>
        <taxon>Agaricales</taxon>
        <taxon>Marasmiineae</taxon>
        <taxon>Omphalotaceae</taxon>
        <taxon>Gymnopus</taxon>
    </lineage>
</organism>
<dbReference type="AlphaFoldDB" id="A0A6A4I166"/>
<feature type="compositionally biased region" description="Polar residues" evidence="1">
    <location>
        <begin position="557"/>
        <end position="569"/>
    </location>
</feature>
<feature type="compositionally biased region" description="Polar residues" evidence="1">
    <location>
        <begin position="451"/>
        <end position="464"/>
    </location>
</feature>
<feature type="compositionally biased region" description="Polar residues" evidence="1">
    <location>
        <begin position="286"/>
        <end position="300"/>
    </location>
</feature>